<gene>
    <name evidence="2" type="ORF">MCOR_1393</name>
</gene>
<dbReference type="Proteomes" id="UP000507470">
    <property type="component" value="Unassembled WGS sequence"/>
</dbReference>
<evidence type="ECO:0000256" key="1">
    <source>
        <dbReference type="SAM" id="Phobius"/>
    </source>
</evidence>
<reference evidence="2 3" key="1">
    <citation type="submission" date="2020-06" db="EMBL/GenBank/DDBJ databases">
        <authorList>
            <person name="Li R."/>
            <person name="Bekaert M."/>
        </authorList>
    </citation>
    <scope>NUCLEOTIDE SEQUENCE [LARGE SCALE GENOMIC DNA]</scope>
    <source>
        <strain evidence="3">wild</strain>
    </source>
</reference>
<accession>A0A6J7ZXX9</accession>
<feature type="transmembrane region" description="Helical" evidence="1">
    <location>
        <begin position="140"/>
        <end position="160"/>
    </location>
</feature>
<organism evidence="2 3">
    <name type="scientific">Mytilus coruscus</name>
    <name type="common">Sea mussel</name>
    <dbReference type="NCBI Taxonomy" id="42192"/>
    <lineage>
        <taxon>Eukaryota</taxon>
        <taxon>Metazoa</taxon>
        <taxon>Spiralia</taxon>
        <taxon>Lophotrochozoa</taxon>
        <taxon>Mollusca</taxon>
        <taxon>Bivalvia</taxon>
        <taxon>Autobranchia</taxon>
        <taxon>Pteriomorphia</taxon>
        <taxon>Mytilida</taxon>
        <taxon>Mytiloidea</taxon>
        <taxon>Mytilidae</taxon>
        <taxon>Mytilinae</taxon>
        <taxon>Mytilus</taxon>
    </lineage>
</organism>
<keyword evidence="1" id="KW-0472">Membrane</keyword>
<keyword evidence="1" id="KW-0812">Transmembrane</keyword>
<keyword evidence="3" id="KW-1185">Reference proteome</keyword>
<evidence type="ECO:0000313" key="3">
    <source>
        <dbReference type="Proteomes" id="UP000507470"/>
    </source>
</evidence>
<sequence>MLLRPYKGTVLNHAHASLGKSVCIKIHGKAVPAKTDVEFNVSVQQKYIVGDFIIQNVYPDISCVVLNQTFHSEVIINASTIIKQKFSKEVTITVISSLRRNNCKGSMELVCLVSNLTFNTEPYPFDVCSDEKDSNVPTTYIVISMMLVLVVVAVILILHIKEKIKCFGTRSRGQITFFLEEIIELHQRIKERHVIWIANITRRLRTTT</sequence>
<protein>
    <submittedName>
        <fullName evidence="2">Uncharacterized protein</fullName>
    </submittedName>
</protein>
<keyword evidence="1" id="KW-1133">Transmembrane helix</keyword>
<dbReference type="AlphaFoldDB" id="A0A6J7ZXX9"/>
<proteinExistence type="predicted"/>
<dbReference type="EMBL" id="CACVKT020000270">
    <property type="protein sequence ID" value="CAC5357932.1"/>
    <property type="molecule type" value="Genomic_DNA"/>
</dbReference>
<name>A0A6J7ZXX9_MYTCO</name>
<evidence type="ECO:0000313" key="2">
    <source>
        <dbReference type="EMBL" id="CAC5357932.1"/>
    </source>
</evidence>